<dbReference type="RefSeq" id="WP_285634737.1">
    <property type="nucleotide sequence ID" value="NZ_BSTJ01000016.1"/>
</dbReference>
<reference evidence="2" key="1">
    <citation type="submission" date="2023-03" db="EMBL/GenBank/DDBJ databases">
        <title>Actinoallomurus iriomotensis NBRC 103681.</title>
        <authorList>
            <person name="Ichikawa N."/>
            <person name="Sato H."/>
            <person name="Tonouchi N."/>
        </authorList>
    </citation>
    <scope>NUCLEOTIDE SEQUENCE</scope>
    <source>
        <strain evidence="2">NBRC 103681</strain>
    </source>
</reference>
<name>A0A9W6RVK6_9ACTN</name>
<protein>
    <submittedName>
        <fullName evidence="2">Uncharacterized protein</fullName>
    </submittedName>
</protein>
<dbReference type="AlphaFoldDB" id="A0A9W6RVK6"/>
<evidence type="ECO:0000313" key="3">
    <source>
        <dbReference type="Proteomes" id="UP001165135"/>
    </source>
</evidence>
<feature type="compositionally biased region" description="Basic residues" evidence="1">
    <location>
        <begin position="141"/>
        <end position="151"/>
    </location>
</feature>
<proteinExistence type="predicted"/>
<evidence type="ECO:0000313" key="2">
    <source>
        <dbReference type="EMBL" id="GLY80912.1"/>
    </source>
</evidence>
<dbReference type="EMBL" id="BSTJ01000016">
    <property type="protein sequence ID" value="GLY80912.1"/>
    <property type="molecule type" value="Genomic_DNA"/>
</dbReference>
<evidence type="ECO:0000256" key="1">
    <source>
        <dbReference type="SAM" id="MobiDB-lite"/>
    </source>
</evidence>
<accession>A0A9W6RVK6</accession>
<dbReference type="Proteomes" id="UP001165135">
    <property type="component" value="Unassembled WGS sequence"/>
</dbReference>
<feature type="region of interest" description="Disordered" evidence="1">
    <location>
        <begin position="1"/>
        <end position="51"/>
    </location>
</feature>
<organism evidence="2 3">
    <name type="scientific">Actinoallomurus iriomotensis</name>
    <dbReference type="NCBI Taxonomy" id="478107"/>
    <lineage>
        <taxon>Bacteria</taxon>
        <taxon>Bacillati</taxon>
        <taxon>Actinomycetota</taxon>
        <taxon>Actinomycetes</taxon>
        <taxon>Streptosporangiales</taxon>
        <taxon>Thermomonosporaceae</taxon>
        <taxon>Actinoallomurus</taxon>
    </lineage>
</organism>
<gene>
    <name evidence="2" type="ORF">Airi01_091790</name>
</gene>
<feature type="compositionally biased region" description="Low complexity" evidence="1">
    <location>
        <begin position="118"/>
        <end position="133"/>
    </location>
</feature>
<feature type="region of interest" description="Disordered" evidence="1">
    <location>
        <begin position="94"/>
        <end position="176"/>
    </location>
</feature>
<feature type="compositionally biased region" description="Low complexity" evidence="1">
    <location>
        <begin position="152"/>
        <end position="170"/>
    </location>
</feature>
<comment type="caution">
    <text evidence="2">The sequence shown here is derived from an EMBL/GenBank/DDBJ whole genome shotgun (WGS) entry which is preliminary data.</text>
</comment>
<sequence>MVVTSGRRSEEATVTEARVQIRTGRDLGATSGLQQGTPPERGLPPGAARTGVLPATEPADFADTTTTAGIGPAVTRTVTRACLTGAIGNPTTPAVSLRVATGRRPTDRRTPFRHRTASGHGATTTSRTTAARRPAADGRHLPHPTRPRRVLRPVTSRTAPARRLAAGRQGRLPHRV</sequence>